<dbReference type="OrthoDB" id="410592at2759"/>
<protein>
    <submittedName>
        <fullName evidence="1">Uncharacterized protein</fullName>
    </submittedName>
</protein>
<dbReference type="EMBL" id="GDQN01009043">
    <property type="protein sequence ID" value="JAT82011.1"/>
    <property type="molecule type" value="Transcribed_RNA"/>
</dbReference>
<accession>A0A1E1W565</accession>
<proteinExistence type="predicted"/>
<feature type="non-terminal residue" evidence="1">
    <location>
        <position position="100"/>
    </location>
</feature>
<reference evidence="1" key="1">
    <citation type="submission" date="2015-09" db="EMBL/GenBank/DDBJ databases">
        <title>De novo assembly of Pectinophora gossypiella (Pink Bollworm) gut transcriptome.</title>
        <authorList>
            <person name="Tassone E.E."/>
        </authorList>
    </citation>
    <scope>NUCLEOTIDE SEQUENCE</scope>
</reference>
<organism evidence="1">
    <name type="scientific">Pectinophora gossypiella</name>
    <name type="common">Cotton pink bollworm</name>
    <name type="synonym">Depressaria gossypiella</name>
    <dbReference type="NCBI Taxonomy" id="13191"/>
    <lineage>
        <taxon>Eukaryota</taxon>
        <taxon>Metazoa</taxon>
        <taxon>Ecdysozoa</taxon>
        <taxon>Arthropoda</taxon>
        <taxon>Hexapoda</taxon>
        <taxon>Insecta</taxon>
        <taxon>Pterygota</taxon>
        <taxon>Neoptera</taxon>
        <taxon>Endopterygota</taxon>
        <taxon>Lepidoptera</taxon>
        <taxon>Glossata</taxon>
        <taxon>Ditrysia</taxon>
        <taxon>Gelechioidea</taxon>
        <taxon>Gelechiidae</taxon>
        <taxon>Apatetrinae</taxon>
        <taxon>Pectinophora</taxon>
    </lineage>
</organism>
<sequence>GWEGEDCLIKQSPNNISHCPDRGDITFCLNLVTNFLCSDNGKCCDGKCECFNQLEGSEYFDDTCDDICSTTSYHDTCLIDPTIGECKDHANIYIEPLNTT</sequence>
<dbReference type="AlphaFoldDB" id="A0A1E1W565"/>
<name>A0A1E1W565_PECGO</name>
<feature type="non-terminal residue" evidence="1">
    <location>
        <position position="1"/>
    </location>
</feature>
<evidence type="ECO:0000313" key="1">
    <source>
        <dbReference type="EMBL" id="JAT82011.1"/>
    </source>
</evidence>
<gene>
    <name evidence="1" type="ORF">g.4179</name>
</gene>